<dbReference type="EC" id="7.1.1.9" evidence="17"/>
<dbReference type="SUPFAM" id="SSF81442">
    <property type="entry name" value="Cytochrome c oxidase subunit I-like"/>
    <property type="match status" value="1"/>
</dbReference>
<feature type="domain" description="Cytochrome oxidase subunit I profile" evidence="18">
    <location>
        <begin position="1"/>
        <end position="510"/>
    </location>
</feature>
<dbReference type="Pfam" id="PF00115">
    <property type="entry name" value="COX1"/>
    <property type="match status" value="1"/>
</dbReference>
<dbReference type="InterPro" id="IPR036927">
    <property type="entry name" value="Cyt_c_oxase-like_su1_sf"/>
</dbReference>
<evidence type="ECO:0000256" key="3">
    <source>
        <dbReference type="ARBA" id="ARBA00009578"/>
    </source>
</evidence>
<feature type="transmembrane region" description="Helical" evidence="17">
    <location>
        <begin position="141"/>
        <end position="167"/>
    </location>
</feature>
<evidence type="ECO:0000256" key="1">
    <source>
        <dbReference type="ARBA" id="ARBA00004141"/>
    </source>
</evidence>
<organism evidence="19 20">
    <name type="scientific">Cohnella soli</name>
    <dbReference type="NCBI Taxonomy" id="425005"/>
    <lineage>
        <taxon>Bacteria</taxon>
        <taxon>Bacillati</taxon>
        <taxon>Bacillota</taxon>
        <taxon>Bacilli</taxon>
        <taxon>Bacillales</taxon>
        <taxon>Paenibacillaceae</taxon>
        <taxon>Cohnella</taxon>
    </lineage>
</organism>
<comment type="subcellular location">
    <subcellularLocation>
        <location evidence="17">Cell membrane</location>
        <topology evidence="17">Multi-pass membrane protein</topology>
    </subcellularLocation>
    <subcellularLocation>
        <location evidence="1">Membrane</location>
        <topology evidence="1">Multi-pass membrane protein</topology>
    </subcellularLocation>
</comment>
<name>A0ABW0I409_9BACL</name>
<reference evidence="20" key="1">
    <citation type="journal article" date="2019" name="Int. J. Syst. Evol. Microbiol.">
        <title>The Global Catalogue of Microorganisms (GCM) 10K type strain sequencing project: providing services to taxonomists for standard genome sequencing and annotation.</title>
        <authorList>
            <consortium name="The Broad Institute Genomics Platform"/>
            <consortium name="The Broad Institute Genome Sequencing Center for Infectious Disease"/>
            <person name="Wu L."/>
            <person name="Ma J."/>
        </authorList>
    </citation>
    <scope>NUCLEOTIDE SEQUENCE [LARGE SCALE GENOMIC DNA]</scope>
    <source>
        <strain evidence="20">CGMCC 1.18575</strain>
    </source>
</reference>
<feature type="transmembrane region" description="Helical" evidence="17">
    <location>
        <begin position="179"/>
        <end position="207"/>
    </location>
</feature>
<evidence type="ECO:0000256" key="7">
    <source>
        <dbReference type="ARBA" id="ARBA00022692"/>
    </source>
</evidence>
<dbReference type="PANTHER" id="PTHR10422">
    <property type="entry name" value="CYTOCHROME C OXIDASE SUBUNIT 1"/>
    <property type="match status" value="1"/>
</dbReference>
<evidence type="ECO:0000313" key="20">
    <source>
        <dbReference type="Proteomes" id="UP001596113"/>
    </source>
</evidence>
<feature type="transmembrane region" description="Helical" evidence="17">
    <location>
        <begin position="262"/>
        <end position="283"/>
    </location>
</feature>
<feature type="transmembrane region" description="Helical" evidence="17">
    <location>
        <begin position="12"/>
        <end position="34"/>
    </location>
</feature>
<evidence type="ECO:0000256" key="17">
    <source>
        <dbReference type="RuleBase" id="RU363061"/>
    </source>
</evidence>
<comment type="similarity">
    <text evidence="3 16">Belongs to the heme-copper respiratory oxidase family.</text>
</comment>
<feature type="transmembrane region" description="Helical" evidence="17">
    <location>
        <begin position="230"/>
        <end position="250"/>
    </location>
</feature>
<keyword evidence="8 17" id="KW-0479">Metal-binding</keyword>
<dbReference type="PRINTS" id="PR01165">
    <property type="entry name" value="CYCOXIDASEI"/>
</dbReference>
<comment type="caution">
    <text evidence="19">The sequence shown here is derived from an EMBL/GenBank/DDBJ whole genome shotgun (WGS) entry which is preliminary data.</text>
</comment>
<evidence type="ECO:0000256" key="6">
    <source>
        <dbReference type="ARBA" id="ARBA00022660"/>
    </source>
</evidence>
<dbReference type="CDD" id="cd01662">
    <property type="entry name" value="Ubiquinol_Oxidase_I"/>
    <property type="match status" value="1"/>
</dbReference>
<feature type="transmembrane region" description="Helical" evidence="17">
    <location>
        <begin position="449"/>
        <end position="471"/>
    </location>
</feature>
<dbReference type="PANTHER" id="PTHR10422:SF44">
    <property type="entry name" value="CYTOCHROME C OXIDASE SUBUNIT 1"/>
    <property type="match status" value="1"/>
</dbReference>
<keyword evidence="4 16" id="KW-0813">Transport</keyword>
<keyword evidence="5 16" id="KW-0349">Heme</keyword>
<protein>
    <recommendedName>
        <fullName evidence="17">Cytochrome c oxidase subunit 1</fullName>
        <ecNumber evidence="17">7.1.1.9</ecNumber>
    </recommendedName>
</protein>
<comment type="pathway">
    <text evidence="2 17">Energy metabolism; oxidative phosphorylation.</text>
</comment>
<feature type="transmembrane region" description="Helical" evidence="17">
    <location>
        <begin position="366"/>
        <end position="392"/>
    </location>
</feature>
<dbReference type="NCBIfam" id="TIGR02891">
    <property type="entry name" value="CtaD_CoxA"/>
    <property type="match status" value="1"/>
</dbReference>
<keyword evidence="17" id="KW-1003">Cell membrane</keyword>
<sequence length="601" mass="66567">MDWLTTVDHKKIGILYMIAGLLFFLIGGLEAILIRVQLMKPMNDVVSGDTFNELITMHGTTMIFLAAMPLLFALMNAVIPLQIGARDVAFPFLNSLGFWTFFFGGLLLNLSWFAGSVPDAGWTSYVPLAGPGFNSGHGVDYYVLGLQIAGIGTLLGGINFMATIINMRAPGLSFMRLPMFTWTIFITSALIVFAFPALTVGLVALMFDRLFGANFFEVGNGGSGVLWEHIFWVFGHPEVYILIVPAFGVISEVVSTFSRKRLFGYSSMVFATVLIAFLGFMVWAHHMFTTGLGPVANGLFSIATMLIAVPTGVKIFNWLFTLWGGSIRFTTASLFAIGFIPTFVMGGVTGVMLASAPADYQYHDSYFVVAHFHYVIVGGLIFGIFSGLHYWWPKMFGRMLNEKIGQVTFWTFFIGFHMTFFVQHFLGLLGMPRRVYTYLDGQGFNNMNLISTIGAFLMGIGTIAFLINIFITWAKPRNAAADAWEDGRTLEWTIPSPPPEYNFQQTPLVRGYDAWWKEKMEGKTKMTPAEPIGSIHMPSPSILPLIMSIGLFIAGYGFMYDKLIVAGVGLAITLGCMVIRSLFDDHGFHIEPEEQEKGVQA</sequence>
<evidence type="ECO:0000259" key="18">
    <source>
        <dbReference type="PROSITE" id="PS50855"/>
    </source>
</evidence>
<gene>
    <name evidence="19" type="primary">ctaD</name>
    <name evidence="19" type="ORF">ACFPOF_31295</name>
</gene>
<evidence type="ECO:0000256" key="10">
    <source>
        <dbReference type="ARBA" id="ARBA00022982"/>
    </source>
</evidence>
<dbReference type="PROSITE" id="PS50855">
    <property type="entry name" value="COX1"/>
    <property type="match status" value="1"/>
</dbReference>
<evidence type="ECO:0000256" key="15">
    <source>
        <dbReference type="ARBA" id="ARBA00047816"/>
    </source>
</evidence>
<evidence type="ECO:0000256" key="4">
    <source>
        <dbReference type="ARBA" id="ARBA00022448"/>
    </source>
</evidence>
<dbReference type="InterPro" id="IPR014241">
    <property type="entry name" value="Cyt_c_oxidase_su1_bac"/>
</dbReference>
<dbReference type="EMBL" id="JBHSMI010000067">
    <property type="protein sequence ID" value="MFC5407237.1"/>
    <property type="molecule type" value="Genomic_DNA"/>
</dbReference>
<evidence type="ECO:0000256" key="9">
    <source>
        <dbReference type="ARBA" id="ARBA00022967"/>
    </source>
</evidence>
<comment type="function">
    <text evidence="17">Cytochrome c oxidase is the component of the respiratory chain that catalyzes the reduction of oxygen to water. Subunits 1-3 form the functional core of the enzyme complex. CO I is the catalytic subunit of the enzyme. Electrons originating in cytochrome c are transferred via the copper A center of subunit 2 and heme A of subunit 1 to the bimetallic center formed by heme A3 and copper B.</text>
</comment>
<feature type="transmembrane region" description="Helical" evidence="17">
    <location>
        <begin position="404"/>
        <end position="429"/>
    </location>
</feature>
<evidence type="ECO:0000256" key="2">
    <source>
        <dbReference type="ARBA" id="ARBA00004673"/>
    </source>
</evidence>
<accession>A0ABW0I409</accession>
<feature type="transmembrane region" description="Helical" evidence="17">
    <location>
        <begin position="54"/>
        <end position="79"/>
    </location>
</feature>
<evidence type="ECO:0000256" key="13">
    <source>
        <dbReference type="ARBA" id="ARBA00023008"/>
    </source>
</evidence>
<evidence type="ECO:0000256" key="12">
    <source>
        <dbReference type="ARBA" id="ARBA00023004"/>
    </source>
</evidence>
<comment type="catalytic activity">
    <reaction evidence="15 17">
        <text>4 Fe(II)-[cytochrome c] + O2 + 8 H(+)(in) = 4 Fe(III)-[cytochrome c] + 2 H2O + 4 H(+)(out)</text>
        <dbReference type="Rhea" id="RHEA:11436"/>
        <dbReference type="Rhea" id="RHEA-COMP:10350"/>
        <dbReference type="Rhea" id="RHEA-COMP:14399"/>
        <dbReference type="ChEBI" id="CHEBI:15377"/>
        <dbReference type="ChEBI" id="CHEBI:15378"/>
        <dbReference type="ChEBI" id="CHEBI:15379"/>
        <dbReference type="ChEBI" id="CHEBI:29033"/>
        <dbReference type="ChEBI" id="CHEBI:29034"/>
        <dbReference type="EC" id="7.1.1.9"/>
    </reaction>
</comment>
<keyword evidence="10 16" id="KW-0249">Electron transport</keyword>
<dbReference type="Proteomes" id="UP001596113">
    <property type="component" value="Unassembled WGS sequence"/>
</dbReference>
<dbReference type="Gene3D" id="1.20.210.10">
    <property type="entry name" value="Cytochrome c oxidase-like, subunit I domain"/>
    <property type="match status" value="1"/>
</dbReference>
<keyword evidence="13 17" id="KW-0186">Copper</keyword>
<feature type="transmembrane region" description="Helical" evidence="17">
    <location>
        <begin position="542"/>
        <end position="558"/>
    </location>
</feature>
<evidence type="ECO:0000256" key="11">
    <source>
        <dbReference type="ARBA" id="ARBA00022989"/>
    </source>
</evidence>
<dbReference type="InterPro" id="IPR000883">
    <property type="entry name" value="Cyt_C_Oxase_1"/>
</dbReference>
<evidence type="ECO:0000313" key="19">
    <source>
        <dbReference type="EMBL" id="MFC5407237.1"/>
    </source>
</evidence>
<evidence type="ECO:0000256" key="5">
    <source>
        <dbReference type="ARBA" id="ARBA00022617"/>
    </source>
</evidence>
<evidence type="ECO:0000256" key="14">
    <source>
        <dbReference type="ARBA" id="ARBA00023136"/>
    </source>
</evidence>
<evidence type="ECO:0000256" key="16">
    <source>
        <dbReference type="RuleBase" id="RU000370"/>
    </source>
</evidence>
<dbReference type="Gene3D" id="1.10.287.70">
    <property type="match status" value="1"/>
</dbReference>
<keyword evidence="12 17" id="KW-0408">Iron</keyword>
<evidence type="ECO:0000256" key="8">
    <source>
        <dbReference type="ARBA" id="ARBA00022723"/>
    </source>
</evidence>
<feature type="transmembrane region" description="Helical" evidence="17">
    <location>
        <begin position="332"/>
        <end position="354"/>
    </location>
</feature>
<keyword evidence="6 16" id="KW-0679">Respiratory chain</keyword>
<dbReference type="InterPro" id="IPR023615">
    <property type="entry name" value="Cyt_c_Oxase_su1_BS"/>
</dbReference>
<dbReference type="PROSITE" id="PS00077">
    <property type="entry name" value="COX1_CUB"/>
    <property type="match status" value="1"/>
</dbReference>
<dbReference type="InterPro" id="IPR023616">
    <property type="entry name" value="Cyt_c_oxase-like_su1_dom"/>
</dbReference>
<keyword evidence="9" id="KW-1278">Translocase</keyword>
<keyword evidence="11 17" id="KW-1133">Transmembrane helix</keyword>
<keyword evidence="14 17" id="KW-0472">Membrane</keyword>
<feature type="transmembrane region" description="Helical" evidence="17">
    <location>
        <begin position="564"/>
        <end position="583"/>
    </location>
</feature>
<keyword evidence="7 16" id="KW-0812">Transmembrane</keyword>
<feature type="transmembrane region" description="Helical" evidence="17">
    <location>
        <begin position="295"/>
        <end position="320"/>
    </location>
</feature>
<keyword evidence="20" id="KW-1185">Reference proteome</keyword>
<proteinExistence type="inferred from homology"/>
<dbReference type="RefSeq" id="WP_378140463.1">
    <property type="nucleotide sequence ID" value="NZ_JBHSMI010000067.1"/>
</dbReference>
<feature type="transmembrane region" description="Helical" evidence="17">
    <location>
        <begin position="91"/>
        <end position="114"/>
    </location>
</feature>